<keyword evidence="1" id="KW-1133">Transmembrane helix</keyword>
<feature type="transmembrane region" description="Helical" evidence="1">
    <location>
        <begin position="127"/>
        <end position="147"/>
    </location>
</feature>
<organism evidence="2 3">
    <name type="scientific">Chenggangzhangella methanolivorans</name>
    <dbReference type="NCBI Taxonomy" id="1437009"/>
    <lineage>
        <taxon>Bacteria</taxon>
        <taxon>Pseudomonadati</taxon>
        <taxon>Pseudomonadota</taxon>
        <taxon>Alphaproteobacteria</taxon>
        <taxon>Hyphomicrobiales</taxon>
        <taxon>Methylopilaceae</taxon>
        <taxon>Chenggangzhangella</taxon>
    </lineage>
</organism>
<accession>A0A9E6RCJ0</accession>
<keyword evidence="3" id="KW-1185">Reference proteome</keyword>
<dbReference type="KEGG" id="cmet:K6K41_10960"/>
<dbReference type="RefSeq" id="WP_261405166.1">
    <property type="nucleotide sequence ID" value="NZ_CP081869.1"/>
</dbReference>
<dbReference type="AlphaFoldDB" id="A0A9E6RCJ0"/>
<evidence type="ECO:0000313" key="3">
    <source>
        <dbReference type="Proteomes" id="UP000825701"/>
    </source>
</evidence>
<feature type="transmembrane region" description="Helical" evidence="1">
    <location>
        <begin position="104"/>
        <end position="121"/>
    </location>
</feature>
<evidence type="ECO:0000256" key="1">
    <source>
        <dbReference type="SAM" id="Phobius"/>
    </source>
</evidence>
<evidence type="ECO:0000313" key="2">
    <source>
        <dbReference type="EMBL" id="QZO01825.1"/>
    </source>
</evidence>
<gene>
    <name evidence="2" type="ORF">K6K41_10960</name>
</gene>
<name>A0A9E6RCJ0_9HYPH</name>
<reference evidence="2" key="1">
    <citation type="submission" date="2021-08" db="EMBL/GenBank/DDBJ databases">
        <authorList>
            <person name="Zhang H."/>
            <person name="Xu M."/>
            <person name="Yu Z."/>
            <person name="Yang L."/>
            <person name="Cai Y."/>
        </authorList>
    </citation>
    <scope>NUCLEOTIDE SEQUENCE</scope>
    <source>
        <strain evidence="2">CHL1</strain>
    </source>
</reference>
<feature type="transmembrane region" description="Helical" evidence="1">
    <location>
        <begin position="154"/>
        <end position="173"/>
    </location>
</feature>
<protein>
    <submittedName>
        <fullName evidence="2">Uncharacterized protein</fullName>
    </submittedName>
</protein>
<feature type="transmembrane region" description="Helical" evidence="1">
    <location>
        <begin position="21"/>
        <end position="45"/>
    </location>
</feature>
<dbReference type="EMBL" id="CP081869">
    <property type="protein sequence ID" value="QZO01825.1"/>
    <property type="molecule type" value="Genomic_DNA"/>
</dbReference>
<proteinExistence type="predicted"/>
<feature type="transmembrane region" description="Helical" evidence="1">
    <location>
        <begin position="65"/>
        <end position="83"/>
    </location>
</feature>
<sequence>METLQPSPIAAARRPEAPARIGRIAGAAAFVVAGVPFGVALALWRSGQPWGQPWIGAGFRLVLEHAAFFAVCAAVAMAMELASDFSAFRRRLRRRAIVALKRRPWLLHLLIWGPLATLALVGGEIEFWRAVLAVAIAAAVLIHAAILRSFADGFGLGGKLFALAFGAGFAWFLHG</sequence>
<dbReference type="Proteomes" id="UP000825701">
    <property type="component" value="Chromosome"/>
</dbReference>
<keyword evidence="1" id="KW-0812">Transmembrane</keyword>
<keyword evidence="1" id="KW-0472">Membrane</keyword>